<dbReference type="CDD" id="cd16473">
    <property type="entry name" value="RING-H2_RNF103"/>
    <property type="match status" value="1"/>
</dbReference>
<dbReference type="SMART" id="SM00184">
    <property type="entry name" value="RING"/>
    <property type="match status" value="1"/>
</dbReference>
<dbReference type="GO" id="GO:0008270">
    <property type="term" value="F:zinc ion binding"/>
    <property type="evidence" value="ECO:0007669"/>
    <property type="project" value="UniProtKB-KW"/>
</dbReference>
<protein>
    <recommendedName>
        <fullName evidence="7">RING-type domain-containing protein</fullName>
    </recommendedName>
</protein>
<keyword evidence="6" id="KW-0472">Membrane</keyword>
<evidence type="ECO:0000259" key="7">
    <source>
        <dbReference type="PROSITE" id="PS50089"/>
    </source>
</evidence>
<evidence type="ECO:0000256" key="6">
    <source>
        <dbReference type="SAM" id="Phobius"/>
    </source>
</evidence>
<sequence length="172" mass="18571">MSPTSIPDAAPSSPPSPPDPEMQRWAVTAAVCVAFAVLLSLILYMLGWQKFSRARHPPASPSPASPYRAQHQDRGDVTLQLTSHATYKIPKRPRLVKVDSNRLGATTDVADARTCPVCLDDFAAGTVVGRLPCGHVFCSACIELWLSKHGYTCPMCRFNLEAGATHCGRPGQ</sequence>
<feature type="transmembrane region" description="Helical" evidence="6">
    <location>
        <begin position="25"/>
        <end position="46"/>
    </location>
</feature>
<gene>
    <name evidence="8" type="ORF">CH063_15138</name>
</gene>
<feature type="region of interest" description="Disordered" evidence="5">
    <location>
        <begin position="1"/>
        <end position="21"/>
    </location>
</feature>
<dbReference type="HOGENOM" id="CLU_1539908_0_0_1"/>
<dbReference type="Pfam" id="PF13639">
    <property type="entry name" value="zf-RING_2"/>
    <property type="match status" value="1"/>
</dbReference>
<dbReference type="SUPFAM" id="SSF57850">
    <property type="entry name" value="RING/U-box"/>
    <property type="match status" value="1"/>
</dbReference>
<dbReference type="Proteomes" id="UP000007174">
    <property type="component" value="Unassembled WGS sequence"/>
</dbReference>
<dbReference type="PANTHER" id="PTHR14155:SF610">
    <property type="entry name" value="OS01G0755700 PROTEIN"/>
    <property type="match status" value="1"/>
</dbReference>
<dbReference type="STRING" id="759273.H1W1K1"/>
<evidence type="ECO:0000256" key="4">
    <source>
        <dbReference type="PROSITE-ProRule" id="PRU00175"/>
    </source>
</evidence>
<evidence type="ECO:0000256" key="3">
    <source>
        <dbReference type="ARBA" id="ARBA00022833"/>
    </source>
</evidence>
<dbReference type="Gene3D" id="3.30.40.10">
    <property type="entry name" value="Zinc/RING finger domain, C3HC4 (zinc finger)"/>
    <property type="match status" value="1"/>
</dbReference>
<keyword evidence="6" id="KW-1133">Transmembrane helix</keyword>
<name>H1W1K1_COLHI</name>
<dbReference type="EMBL" id="CACQ02008619">
    <property type="protein sequence ID" value="CCF46364.1"/>
    <property type="molecule type" value="Genomic_DNA"/>
</dbReference>
<dbReference type="InterPro" id="IPR013083">
    <property type="entry name" value="Znf_RING/FYVE/PHD"/>
</dbReference>
<evidence type="ECO:0000256" key="1">
    <source>
        <dbReference type="ARBA" id="ARBA00022723"/>
    </source>
</evidence>
<feature type="compositionally biased region" description="Low complexity" evidence="5">
    <location>
        <begin position="1"/>
        <end position="11"/>
    </location>
</feature>
<evidence type="ECO:0000313" key="8">
    <source>
        <dbReference type="EMBL" id="CCF46364.1"/>
    </source>
</evidence>
<dbReference type="InterPro" id="IPR053238">
    <property type="entry name" value="RING-H2_zinc_finger"/>
</dbReference>
<reference evidence="9" key="1">
    <citation type="journal article" date="2012" name="Nat. Genet.">
        <title>Lifestyle transitions in plant pathogenic Colletotrichum fungi deciphered by genome and transcriptome analyses.</title>
        <authorList>
            <person name="O'Connell R.J."/>
            <person name="Thon M.R."/>
            <person name="Hacquard S."/>
            <person name="Amyotte S.G."/>
            <person name="Kleemann J."/>
            <person name="Torres M.F."/>
            <person name="Damm U."/>
            <person name="Buiate E.A."/>
            <person name="Epstein L."/>
            <person name="Alkan N."/>
            <person name="Altmueller J."/>
            <person name="Alvarado-Balderrama L."/>
            <person name="Bauser C.A."/>
            <person name="Becker C."/>
            <person name="Birren B.W."/>
            <person name="Chen Z."/>
            <person name="Choi J."/>
            <person name="Crouch J.A."/>
            <person name="Duvick J.P."/>
            <person name="Farman M.A."/>
            <person name="Gan P."/>
            <person name="Heiman D."/>
            <person name="Henrissat B."/>
            <person name="Howard R.J."/>
            <person name="Kabbage M."/>
            <person name="Koch C."/>
            <person name="Kracher B."/>
            <person name="Kubo Y."/>
            <person name="Law A.D."/>
            <person name="Lebrun M.-H."/>
            <person name="Lee Y.-H."/>
            <person name="Miyara I."/>
            <person name="Moore N."/>
            <person name="Neumann U."/>
            <person name="Nordstroem K."/>
            <person name="Panaccione D.G."/>
            <person name="Panstruga R."/>
            <person name="Place M."/>
            <person name="Proctor R.H."/>
            <person name="Prusky D."/>
            <person name="Rech G."/>
            <person name="Reinhardt R."/>
            <person name="Rollins J.A."/>
            <person name="Rounsley S."/>
            <person name="Schardl C.L."/>
            <person name="Schwartz D.C."/>
            <person name="Shenoy N."/>
            <person name="Shirasu K."/>
            <person name="Sikhakolli U.R."/>
            <person name="Stueber K."/>
            <person name="Sukno S.A."/>
            <person name="Sweigard J.A."/>
            <person name="Takano Y."/>
            <person name="Takahara H."/>
            <person name="Trail F."/>
            <person name="van der Does H.C."/>
            <person name="Voll L.M."/>
            <person name="Will I."/>
            <person name="Young S."/>
            <person name="Zeng Q."/>
            <person name="Zhang J."/>
            <person name="Zhou S."/>
            <person name="Dickman M.B."/>
            <person name="Schulze-Lefert P."/>
            <person name="Ver Loren van Themaat E."/>
            <person name="Ma L.-J."/>
            <person name="Vaillancourt L.J."/>
        </authorList>
    </citation>
    <scope>NUCLEOTIDE SEQUENCE [LARGE SCALE GENOMIC DNA]</scope>
    <source>
        <strain evidence="9">IMI 349063</strain>
    </source>
</reference>
<keyword evidence="3" id="KW-0862">Zinc</keyword>
<keyword evidence="1" id="KW-0479">Metal-binding</keyword>
<evidence type="ECO:0000256" key="2">
    <source>
        <dbReference type="ARBA" id="ARBA00022771"/>
    </source>
</evidence>
<feature type="domain" description="RING-type" evidence="7">
    <location>
        <begin position="115"/>
        <end position="157"/>
    </location>
</feature>
<dbReference type="PANTHER" id="PTHR14155">
    <property type="entry name" value="RING FINGER DOMAIN-CONTAINING"/>
    <property type="match status" value="1"/>
</dbReference>
<evidence type="ECO:0000313" key="9">
    <source>
        <dbReference type="Proteomes" id="UP000007174"/>
    </source>
</evidence>
<dbReference type="PROSITE" id="PS50089">
    <property type="entry name" value="ZF_RING_2"/>
    <property type="match status" value="1"/>
</dbReference>
<keyword evidence="6" id="KW-0812">Transmembrane</keyword>
<evidence type="ECO:0000256" key="5">
    <source>
        <dbReference type="SAM" id="MobiDB-lite"/>
    </source>
</evidence>
<dbReference type="InterPro" id="IPR017907">
    <property type="entry name" value="Znf_RING_CS"/>
</dbReference>
<dbReference type="InterPro" id="IPR001841">
    <property type="entry name" value="Znf_RING"/>
</dbReference>
<dbReference type="eggNOG" id="KOG0800">
    <property type="taxonomic scope" value="Eukaryota"/>
</dbReference>
<dbReference type="PROSITE" id="PS00518">
    <property type="entry name" value="ZF_RING_1"/>
    <property type="match status" value="1"/>
</dbReference>
<accession>H1W1K1</accession>
<proteinExistence type="predicted"/>
<organism evidence="8 9">
    <name type="scientific">Colletotrichum higginsianum (strain IMI 349063)</name>
    <name type="common">Crucifer anthracnose fungus</name>
    <dbReference type="NCBI Taxonomy" id="759273"/>
    <lineage>
        <taxon>Eukaryota</taxon>
        <taxon>Fungi</taxon>
        <taxon>Dikarya</taxon>
        <taxon>Ascomycota</taxon>
        <taxon>Pezizomycotina</taxon>
        <taxon>Sordariomycetes</taxon>
        <taxon>Hypocreomycetidae</taxon>
        <taxon>Glomerellales</taxon>
        <taxon>Glomerellaceae</taxon>
        <taxon>Colletotrichum</taxon>
        <taxon>Colletotrichum destructivum species complex</taxon>
    </lineage>
</organism>
<keyword evidence="2 4" id="KW-0863">Zinc-finger</keyword>
<dbReference type="AlphaFoldDB" id="H1W1K1"/>